<keyword evidence="4" id="KW-1185">Reference proteome</keyword>
<evidence type="ECO:0000313" key="3">
    <source>
        <dbReference type="EMBL" id="KZE64094.1"/>
    </source>
</evidence>
<comment type="caution">
    <text evidence="3">The sequence shown here is derived from an EMBL/GenBank/DDBJ whole genome shotgun (WGS) entry which is preliminary data.</text>
</comment>
<feature type="transmembrane region" description="Helical" evidence="2">
    <location>
        <begin position="51"/>
        <end position="72"/>
    </location>
</feature>
<keyword evidence="2" id="KW-0472">Membrane</keyword>
<keyword evidence="2" id="KW-0812">Transmembrane</keyword>
<evidence type="ECO:0000313" key="4">
    <source>
        <dbReference type="Proteomes" id="UP000076567"/>
    </source>
</evidence>
<feature type="region of interest" description="Disordered" evidence="1">
    <location>
        <begin position="81"/>
        <end position="101"/>
    </location>
</feature>
<evidence type="ECO:0000256" key="2">
    <source>
        <dbReference type="SAM" id="Phobius"/>
    </source>
</evidence>
<accession>A0A165N011</accession>
<sequence length="437" mass="49472">MMEEQLKKLSTTMDQGISKGKVFTDKDKQQILTRIRKLSVPEVRSKKSHALLPKFLTAALFTGIIFSTYIYFDKEPVQHTQPNVVKKPEEPPVSIPNVSGEGSSAVYTSNVDENKLTISLRITNNSDSTITNRLKYRITFLNSDLVKATGTESFMIEPPNDSSFESGGTKSISKEFNLTKRVARDSLENAIKVEAISDNKTHHSFVIDTVKYEAYEDIGIVPHQEEVEKEEEKKEEPVPIAISEGEAKQILNRNLADIKQTLLESQKKNNWHSDNPATYEVAGPDFEPFVTDNFSNNVLKTFLPEYFCECDSGMLPRIHQEVRFNVNAITEDMIEISGIEPASDMSNIGSQWRFKLAKEDDVWKLDHWEESILQGANLRLTKEEAGKLLSTQTNTVTFQKEIQVSGAKVYVFQVKDADHEFMAAINSSDTSFVYNYE</sequence>
<proteinExistence type="predicted"/>
<dbReference type="Proteomes" id="UP000076567">
    <property type="component" value="Unassembled WGS sequence"/>
</dbReference>
<protein>
    <submittedName>
        <fullName evidence="3">Uncharacterized protein</fullName>
    </submittedName>
</protein>
<dbReference type="AlphaFoldDB" id="A0A165N011"/>
<organism evidence="3 4">
    <name type="scientific">Fictibacillus phosphorivorans</name>
    <dbReference type="NCBI Taxonomy" id="1221500"/>
    <lineage>
        <taxon>Bacteria</taxon>
        <taxon>Bacillati</taxon>
        <taxon>Bacillota</taxon>
        <taxon>Bacilli</taxon>
        <taxon>Bacillales</taxon>
        <taxon>Fictibacillaceae</taxon>
        <taxon>Fictibacillus</taxon>
    </lineage>
</organism>
<dbReference type="RefSeq" id="WP_066245117.1">
    <property type="nucleotide sequence ID" value="NZ_LRFC01000038.1"/>
</dbReference>
<dbReference type="OrthoDB" id="2438161at2"/>
<reference evidence="4" key="1">
    <citation type="submission" date="2016-01" db="EMBL/GenBank/DDBJ databases">
        <title>Draft genome of Chromobacterium sp. F49.</title>
        <authorList>
            <person name="Hong K.W."/>
        </authorList>
    </citation>
    <scope>NUCLEOTIDE SEQUENCE [LARGE SCALE GENOMIC DNA]</scope>
    <source>
        <strain evidence="4">P7IIIA</strain>
    </source>
</reference>
<name>A0A165N011_9BACL</name>
<evidence type="ECO:0000256" key="1">
    <source>
        <dbReference type="SAM" id="MobiDB-lite"/>
    </source>
</evidence>
<gene>
    <name evidence="3" type="ORF">AWM68_13390</name>
</gene>
<dbReference type="EMBL" id="LRFC01000038">
    <property type="protein sequence ID" value="KZE64094.1"/>
    <property type="molecule type" value="Genomic_DNA"/>
</dbReference>
<keyword evidence="2" id="KW-1133">Transmembrane helix</keyword>